<evidence type="ECO:0000256" key="5">
    <source>
        <dbReference type="SAM" id="Coils"/>
    </source>
</evidence>
<keyword evidence="3" id="KW-0862">Zinc</keyword>
<evidence type="ECO:0000259" key="6">
    <source>
        <dbReference type="PROSITE" id="PS50016"/>
    </source>
</evidence>
<sequence length="215" mass="24788">MSTKTLRNKKCGACSEELITQEQLKCITCSLKYHYDCINTSSKKYKELSTDFKNNWVCPTCRAKQAKCDNSDTPVRSFGISPRDTSSNITLRRTQPTHLTQSQESLTLESIKHIIHDEMNEFINKIESNISKMIENKIKGLTVEITNLNESVLFITNQYEDLKKDMQVKFKDVKQLKEENDCLKSTVKNLNSRLSHHYGAAFKNEQPRDTMCYGT</sequence>
<dbReference type="PROSITE" id="PS01359">
    <property type="entry name" value="ZF_PHD_1"/>
    <property type="match status" value="1"/>
</dbReference>
<dbReference type="InterPro" id="IPR019787">
    <property type="entry name" value="Znf_PHD-finger"/>
</dbReference>
<feature type="domain" description="PHD-type" evidence="6">
    <location>
        <begin position="8"/>
        <end position="64"/>
    </location>
</feature>
<evidence type="ECO:0000313" key="9">
    <source>
        <dbReference type="Proteomes" id="UP000691718"/>
    </source>
</evidence>
<keyword evidence="9" id="KW-1185">Reference proteome</keyword>
<dbReference type="InterPro" id="IPR019786">
    <property type="entry name" value="Zinc_finger_PHD-type_CS"/>
</dbReference>
<evidence type="ECO:0000256" key="4">
    <source>
        <dbReference type="PROSITE-ProRule" id="PRU00175"/>
    </source>
</evidence>
<dbReference type="InterPro" id="IPR001841">
    <property type="entry name" value="Znf_RING"/>
</dbReference>
<comment type="caution">
    <text evidence="8">The sequence shown here is derived from an EMBL/GenBank/DDBJ whole genome shotgun (WGS) entry which is preliminary data.</text>
</comment>
<dbReference type="Pfam" id="PF00628">
    <property type="entry name" value="PHD"/>
    <property type="match status" value="1"/>
</dbReference>
<evidence type="ECO:0000256" key="3">
    <source>
        <dbReference type="ARBA" id="ARBA00022833"/>
    </source>
</evidence>
<evidence type="ECO:0000259" key="7">
    <source>
        <dbReference type="PROSITE" id="PS50089"/>
    </source>
</evidence>
<dbReference type="PROSITE" id="PS50016">
    <property type="entry name" value="ZF_PHD_2"/>
    <property type="match status" value="1"/>
</dbReference>
<dbReference type="AlphaFoldDB" id="A0A8S3WHY1"/>
<dbReference type="EMBL" id="CAJQZP010000397">
    <property type="protein sequence ID" value="CAG4959402.1"/>
    <property type="molecule type" value="Genomic_DNA"/>
</dbReference>
<dbReference type="PROSITE" id="PS50089">
    <property type="entry name" value="ZF_RING_2"/>
    <property type="match status" value="1"/>
</dbReference>
<keyword evidence="5" id="KW-0175">Coiled coil</keyword>
<dbReference type="InterPro" id="IPR001965">
    <property type="entry name" value="Znf_PHD"/>
</dbReference>
<dbReference type="GO" id="GO:0008270">
    <property type="term" value="F:zinc ion binding"/>
    <property type="evidence" value="ECO:0007669"/>
    <property type="project" value="UniProtKB-KW"/>
</dbReference>
<dbReference type="SMART" id="SM00249">
    <property type="entry name" value="PHD"/>
    <property type="match status" value="1"/>
</dbReference>
<gene>
    <name evidence="8" type="ORF">PAPOLLO_LOCUS6145</name>
</gene>
<name>A0A8S3WHY1_PARAO</name>
<proteinExistence type="predicted"/>
<dbReference type="OrthoDB" id="8196581at2759"/>
<feature type="coiled-coil region" evidence="5">
    <location>
        <begin position="145"/>
        <end position="193"/>
    </location>
</feature>
<evidence type="ECO:0000256" key="1">
    <source>
        <dbReference type="ARBA" id="ARBA00022723"/>
    </source>
</evidence>
<accession>A0A8S3WHY1</accession>
<keyword evidence="2 4" id="KW-0863">Zinc-finger</keyword>
<organism evidence="8 9">
    <name type="scientific">Parnassius apollo</name>
    <name type="common">Apollo butterfly</name>
    <name type="synonym">Papilio apollo</name>
    <dbReference type="NCBI Taxonomy" id="110799"/>
    <lineage>
        <taxon>Eukaryota</taxon>
        <taxon>Metazoa</taxon>
        <taxon>Ecdysozoa</taxon>
        <taxon>Arthropoda</taxon>
        <taxon>Hexapoda</taxon>
        <taxon>Insecta</taxon>
        <taxon>Pterygota</taxon>
        <taxon>Neoptera</taxon>
        <taxon>Endopterygota</taxon>
        <taxon>Lepidoptera</taxon>
        <taxon>Glossata</taxon>
        <taxon>Ditrysia</taxon>
        <taxon>Papilionoidea</taxon>
        <taxon>Papilionidae</taxon>
        <taxon>Parnassiinae</taxon>
        <taxon>Parnassini</taxon>
        <taxon>Parnassius</taxon>
        <taxon>Parnassius</taxon>
    </lineage>
</organism>
<feature type="domain" description="RING-type" evidence="7">
    <location>
        <begin position="11"/>
        <end position="62"/>
    </location>
</feature>
<protein>
    <submittedName>
        <fullName evidence="8">(apollo) hypothetical protein</fullName>
    </submittedName>
</protein>
<reference evidence="8" key="1">
    <citation type="submission" date="2021-04" db="EMBL/GenBank/DDBJ databases">
        <authorList>
            <person name="Tunstrom K."/>
        </authorList>
    </citation>
    <scope>NUCLEOTIDE SEQUENCE</scope>
</reference>
<evidence type="ECO:0000313" key="8">
    <source>
        <dbReference type="EMBL" id="CAG4959402.1"/>
    </source>
</evidence>
<keyword evidence="1" id="KW-0479">Metal-binding</keyword>
<dbReference type="Proteomes" id="UP000691718">
    <property type="component" value="Unassembled WGS sequence"/>
</dbReference>
<evidence type="ECO:0000256" key="2">
    <source>
        <dbReference type="ARBA" id="ARBA00022771"/>
    </source>
</evidence>